<reference evidence="11" key="1">
    <citation type="submission" date="2021-12" db="EMBL/GenBank/DDBJ databases">
        <authorList>
            <person name="King R."/>
        </authorList>
    </citation>
    <scope>NUCLEOTIDE SEQUENCE</scope>
</reference>
<evidence type="ECO:0000256" key="7">
    <source>
        <dbReference type="ARBA" id="ARBA00040302"/>
    </source>
</evidence>
<dbReference type="PANTHER" id="PTHR23294:SF0">
    <property type="entry name" value="UNC93-LIKE PROTEIN MFSD11"/>
    <property type="match status" value="1"/>
</dbReference>
<keyword evidence="12" id="KW-1185">Reference proteome</keyword>
<feature type="transmembrane region" description="Helical" evidence="10">
    <location>
        <begin position="303"/>
        <end position="321"/>
    </location>
</feature>
<feature type="transmembrane region" description="Helical" evidence="10">
    <location>
        <begin position="138"/>
        <end position="158"/>
    </location>
</feature>
<evidence type="ECO:0000256" key="2">
    <source>
        <dbReference type="ARBA" id="ARBA00009172"/>
    </source>
</evidence>
<evidence type="ECO:0000313" key="11">
    <source>
        <dbReference type="EMBL" id="CAH0382556.1"/>
    </source>
</evidence>
<proteinExistence type="inferred from homology"/>
<dbReference type="Proteomes" id="UP001152759">
    <property type="component" value="Chromosome 1"/>
</dbReference>
<accession>A0A9P0A204</accession>
<dbReference type="InterPro" id="IPR036259">
    <property type="entry name" value="MFS_trans_sf"/>
</dbReference>
<feature type="transmembrane region" description="Helical" evidence="10">
    <location>
        <begin position="173"/>
        <end position="192"/>
    </location>
</feature>
<evidence type="ECO:0000256" key="4">
    <source>
        <dbReference type="ARBA" id="ARBA00022989"/>
    </source>
</evidence>
<comment type="similarity">
    <text evidence="2">Belongs to the unc-93 family.</text>
</comment>
<dbReference type="Gene3D" id="1.20.1250.20">
    <property type="entry name" value="MFS general substrate transporter like domains"/>
    <property type="match status" value="1"/>
</dbReference>
<feature type="transmembrane region" description="Helical" evidence="10">
    <location>
        <begin position="405"/>
        <end position="427"/>
    </location>
</feature>
<dbReference type="EMBL" id="OU963862">
    <property type="protein sequence ID" value="CAH0382556.1"/>
    <property type="molecule type" value="Genomic_DNA"/>
</dbReference>
<feature type="transmembrane region" description="Helical" evidence="10">
    <location>
        <begin position="12"/>
        <end position="31"/>
    </location>
</feature>
<evidence type="ECO:0000256" key="8">
    <source>
        <dbReference type="ARBA" id="ARBA00041910"/>
    </source>
</evidence>
<keyword evidence="3 10" id="KW-0812">Transmembrane</keyword>
<organism evidence="11 12">
    <name type="scientific">Bemisia tabaci</name>
    <name type="common">Sweetpotato whitefly</name>
    <name type="synonym">Aleurodes tabaci</name>
    <dbReference type="NCBI Taxonomy" id="7038"/>
    <lineage>
        <taxon>Eukaryota</taxon>
        <taxon>Metazoa</taxon>
        <taxon>Ecdysozoa</taxon>
        <taxon>Arthropoda</taxon>
        <taxon>Hexapoda</taxon>
        <taxon>Insecta</taxon>
        <taxon>Pterygota</taxon>
        <taxon>Neoptera</taxon>
        <taxon>Paraneoptera</taxon>
        <taxon>Hemiptera</taxon>
        <taxon>Sternorrhyncha</taxon>
        <taxon>Aleyrodoidea</taxon>
        <taxon>Aleyrodidae</taxon>
        <taxon>Aleyrodinae</taxon>
        <taxon>Bemisia</taxon>
    </lineage>
</organism>
<evidence type="ECO:0000256" key="10">
    <source>
        <dbReference type="SAM" id="Phobius"/>
    </source>
</evidence>
<feature type="transmembrane region" description="Helical" evidence="10">
    <location>
        <begin position="232"/>
        <end position="252"/>
    </location>
</feature>
<dbReference type="SUPFAM" id="SSF103473">
    <property type="entry name" value="MFS general substrate transporter"/>
    <property type="match status" value="1"/>
</dbReference>
<dbReference type="PANTHER" id="PTHR23294">
    <property type="entry name" value="ET TRANSLATION PRODUCT-RELATED"/>
    <property type="match status" value="1"/>
</dbReference>
<protein>
    <recommendedName>
        <fullName evidence="7">UNC93-like protein MFSD11</fullName>
    </recommendedName>
    <alternativeName>
        <fullName evidence="8">Major facilitator superfamily domain-containing protein 11</fullName>
    </alternativeName>
</protein>
<dbReference type="GO" id="GO:0016020">
    <property type="term" value="C:membrane"/>
    <property type="evidence" value="ECO:0007669"/>
    <property type="project" value="UniProtKB-SubCell"/>
</dbReference>
<feature type="transmembrane region" description="Helical" evidence="10">
    <location>
        <begin position="79"/>
        <end position="101"/>
    </location>
</feature>
<comment type="subcellular location">
    <subcellularLocation>
        <location evidence="1">Membrane</location>
        <topology evidence="1">Multi-pass membrane protein</topology>
    </subcellularLocation>
</comment>
<feature type="region of interest" description="Disordered" evidence="9">
    <location>
        <begin position="437"/>
        <end position="457"/>
    </location>
</feature>
<dbReference type="InterPro" id="IPR051617">
    <property type="entry name" value="UNC-93-like_regulator"/>
</dbReference>
<feature type="transmembrane region" description="Helical" evidence="10">
    <location>
        <begin position="107"/>
        <end position="126"/>
    </location>
</feature>
<feature type="transmembrane region" description="Helical" evidence="10">
    <location>
        <begin position="378"/>
        <end position="399"/>
    </location>
</feature>
<dbReference type="InterPro" id="IPR010291">
    <property type="entry name" value="Ion_channel_UNC-93"/>
</dbReference>
<name>A0A9P0A204_BEMTA</name>
<sequence length="457" mass="50362">MHIANQQLLRTALLGLGFFFLFAGYNSLTNMEKTFLLSLQKDVPSFHGDGYIAQSIVYAVFAITLWLAPSVISITGPRLAMFFSAIGYEVFILSLFIPLTWVTYLSSIMAGCMAAILWTGHVNYLVLNSEPYMIAKCAGLFSAIFQLSMFPGNLFVYFKFHNIKYIDVETRKSILIVLAGIISIGVIIIGLARPPHRTSTFDANLDEHLSHKKRGPIQALKKLWTTFFLKEVVALYFIYGATGLLLAFNHVVSASIGFTQHFGDTRKRYVPLAGFFCGLGGVVGAILPFFVTTKKNFLFLRPLTFIAMVTIILGLLLSYLVLPEDALFGDTTTRPFVESNVAVALMISTLLGIGENSFTNEMTDLVGTLFPNDSAQAFAALLFLKNICVAIGFYISNYIGLYTQIYVMSIFTFVGTIGLTWAGYLLALRQGQHPSLKGPQLHAEISPGTINSADSLK</sequence>
<evidence type="ECO:0000256" key="9">
    <source>
        <dbReference type="SAM" id="MobiDB-lite"/>
    </source>
</evidence>
<keyword evidence="6" id="KW-0325">Glycoprotein</keyword>
<dbReference type="AlphaFoldDB" id="A0A9P0A204"/>
<dbReference type="Pfam" id="PF05978">
    <property type="entry name" value="UNC-93"/>
    <property type="match status" value="1"/>
</dbReference>
<evidence type="ECO:0000256" key="6">
    <source>
        <dbReference type="ARBA" id="ARBA00023180"/>
    </source>
</evidence>
<evidence type="ECO:0000256" key="5">
    <source>
        <dbReference type="ARBA" id="ARBA00023136"/>
    </source>
</evidence>
<evidence type="ECO:0000256" key="1">
    <source>
        <dbReference type="ARBA" id="ARBA00004141"/>
    </source>
</evidence>
<gene>
    <name evidence="11" type="ORF">BEMITA_LOCUS2090</name>
</gene>
<keyword evidence="4 10" id="KW-1133">Transmembrane helix</keyword>
<feature type="transmembrane region" description="Helical" evidence="10">
    <location>
        <begin position="51"/>
        <end position="72"/>
    </location>
</feature>
<evidence type="ECO:0000256" key="3">
    <source>
        <dbReference type="ARBA" id="ARBA00022692"/>
    </source>
</evidence>
<keyword evidence="5 10" id="KW-0472">Membrane</keyword>
<evidence type="ECO:0000313" key="12">
    <source>
        <dbReference type="Proteomes" id="UP001152759"/>
    </source>
</evidence>
<feature type="compositionally biased region" description="Polar residues" evidence="9">
    <location>
        <begin position="448"/>
        <end position="457"/>
    </location>
</feature>
<feature type="transmembrane region" description="Helical" evidence="10">
    <location>
        <begin position="272"/>
        <end position="291"/>
    </location>
</feature>